<gene>
    <name evidence="7" type="ORF">FY030_15440</name>
</gene>
<dbReference type="EMBL" id="CP044427">
    <property type="protein sequence ID" value="QFG70389.1"/>
    <property type="molecule type" value="Genomic_DNA"/>
</dbReference>
<dbReference type="OrthoDB" id="9805514at2"/>
<dbReference type="SUPFAM" id="SSF52540">
    <property type="entry name" value="P-loop containing nucleoside triphosphate hydrolases"/>
    <property type="match status" value="1"/>
</dbReference>
<sequence>MPPAPPSTPILATRGLVSGYDGSRVLHGVDIAIPEGGVLALLGRNGVGKSTLINTIMGLVRPMAGSVTVAGQEVAGARPDRIAKLGVGLVPQGRRVYGPLTVAEHLDISDRSGRQGAWTRERVIDLLPRLGERMRNRGDQLSGGEQQMLAIARALLTNPTILLLDEPSDGLAPAIVQQVGEVVREVCAAGMTVLVVEQNLRLALSVADHVVVMQKGAVHWDVSVDEFRRNRTRAEELLGI</sequence>
<dbReference type="SMART" id="SM00382">
    <property type="entry name" value="AAA"/>
    <property type="match status" value="1"/>
</dbReference>
<evidence type="ECO:0000256" key="4">
    <source>
        <dbReference type="ARBA" id="ARBA00022840"/>
    </source>
</evidence>
<dbReference type="Pfam" id="PF00005">
    <property type="entry name" value="ABC_tran"/>
    <property type="match status" value="1"/>
</dbReference>
<evidence type="ECO:0000256" key="2">
    <source>
        <dbReference type="ARBA" id="ARBA00022448"/>
    </source>
</evidence>
<dbReference type="CDD" id="cd03224">
    <property type="entry name" value="ABC_TM1139_LivF_branched"/>
    <property type="match status" value="1"/>
</dbReference>
<dbReference type="Gene3D" id="3.40.50.300">
    <property type="entry name" value="P-loop containing nucleotide triphosphate hydrolases"/>
    <property type="match status" value="1"/>
</dbReference>
<dbReference type="KEGG" id="serw:FY030_15440"/>
<dbReference type="InterPro" id="IPR052156">
    <property type="entry name" value="BCAA_Transport_ATP-bd_LivF"/>
</dbReference>
<evidence type="ECO:0000313" key="7">
    <source>
        <dbReference type="EMBL" id="QFG70389.1"/>
    </source>
</evidence>
<dbReference type="InterPro" id="IPR003439">
    <property type="entry name" value="ABC_transporter-like_ATP-bd"/>
</dbReference>
<evidence type="ECO:0000256" key="1">
    <source>
        <dbReference type="ARBA" id="ARBA00005417"/>
    </source>
</evidence>
<protein>
    <submittedName>
        <fullName evidence="7">ABC transporter ATP-binding protein</fullName>
    </submittedName>
</protein>
<reference evidence="7 8" key="1">
    <citation type="submission" date="2019-09" db="EMBL/GenBank/DDBJ databases">
        <title>Serinicoccus pratensis sp. nov., isolated from meadow soil.</title>
        <authorList>
            <person name="Zhang W."/>
        </authorList>
    </citation>
    <scope>NUCLEOTIDE SEQUENCE [LARGE SCALE GENOMIC DNA]</scope>
    <source>
        <strain evidence="7 8">W204</strain>
    </source>
</reference>
<dbReference type="AlphaFoldDB" id="A0A5J6V934"/>
<dbReference type="PANTHER" id="PTHR43820:SF2">
    <property type="entry name" value="ABC TRANSPORTER ATP-BINDING PROTEIN"/>
    <property type="match status" value="1"/>
</dbReference>
<keyword evidence="3" id="KW-0547">Nucleotide-binding</keyword>
<dbReference type="GO" id="GO:0016887">
    <property type="term" value="F:ATP hydrolysis activity"/>
    <property type="evidence" value="ECO:0007669"/>
    <property type="project" value="InterPro"/>
</dbReference>
<dbReference type="InterPro" id="IPR003593">
    <property type="entry name" value="AAA+_ATPase"/>
</dbReference>
<dbReference type="PROSITE" id="PS00211">
    <property type="entry name" value="ABC_TRANSPORTER_1"/>
    <property type="match status" value="1"/>
</dbReference>
<evidence type="ECO:0000259" key="6">
    <source>
        <dbReference type="PROSITE" id="PS50893"/>
    </source>
</evidence>
<comment type="similarity">
    <text evidence="1">Belongs to the ABC transporter superfamily.</text>
</comment>
<accession>A0A5J6V934</accession>
<dbReference type="InterPro" id="IPR027417">
    <property type="entry name" value="P-loop_NTPase"/>
</dbReference>
<proteinExistence type="inferred from homology"/>
<dbReference type="InterPro" id="IPR017871">
    <property type="entry name" value="ABC_transporter-like_CS"/>
</dbReference>
<dbReference type="Proteomes" id="UP000326546">
    <property type="component" value="Chromosome"/>
</dbReference>
<keyword evidence="8" id="KW-1185">Reference proteome</keyword>
<organism evidence="7 8">
    <name type="scientific">Ornithinimicrobium pratense</name>
    <dbReference type="NCBI Taxonomy" id="2593973"/>
    <lineage>
        <taxon>Bacteria</taxon>
        <taxon>Bacillati</taxon>
        <taxon>Actinomycetota</taxon>
        <taxon>Actinomycetes</taxon>
        <taxon>Micrococcales</taxon>
        <taxon>Ornithinimicrobiaceae</taxon>
        <taxon>Ornithinimicrobium</taxon>
    </lineage>
</organism>
<keyword evidence="2" id="KW-0813">Transport</keyword>
<dbReference type="GO" id="GO:0015658">
    <property type="term" value="F:branched-chain amino acid transmembrane transporter activity"/>
    <property type="evidence" value="ECO:0007669"/>
    <property type="project" value="TreeGrafter"/>
</dbReference>
<feature type="domain" description="ABC transporter" evidence="6">
    <location>
        <begin position="11"/>
        <end position="240"/>
    </location>
</feature>
<name>A0A5J6V934_9MICO</name>
<evidence type="ECO:0000256" key="3">
    <source>
        <dbReference type="ARBA" id="ARBA00022741"/>
    </source>
</evidence>
<dbReference type="GO" id="GO:0005524">
    <property type="term" value="F:ATP binding"/>
    <property type="evidence" value="ECO:0007669"/>
    <property type="project" value="UniProtKB-KW"/>
</dbReference>
<keyword evidence="4 7" id="KW-0067">ATP-binding</keyword>
<evidence type="ECO:0000313" key="8">
    <source>
        <dbReference type="Proteomes" id="UP000326546"/>
    </source>
</evidence>
<dbReference type="GO" id="GO:0015807">
    <property type="term" value="P:L-amino acid transport"/>
    <property type="evidence" value="ECO:0007669"/>
    <property type="project" value="TreeGrafter"/>
</dbReference>
<evidence type="ECO:0000256" key="5">
    <source>
        <dbReference type="ARBA" id="ARBA00022970"/>
    </source>
</evidence>
<keyword evidence="5" id="KW-0029">Amino-acid transport</keyword>
<dbReference type="PANTHER" id="PTHR43820">
    <property type="entry name" value="HIGH-AFFINITY BRANCHED-CHAIN AMINO ACID TRANSPORT ATP-BINDING PROTEIN LIVF"/>
    <property type="match status" value="1"/>
</dbReference>
<dbReference type="PROSITE" id="PS50893">
    <property type="entry name" value="ABC_TRANSPORTER_2"/>
    <property type="match status" value="1"/>
</dbReference>